<keyword evidence="3" id="KW-1185">Reference proteome</keyword>
<sequence>MKINKELIKGSTTMFILKLLSRGDMYGYQMIRELEEQSDNTFTLKEGTLYPILNLLESDGMIESYWEDTESARKRKYYKITNNGKKLLAEKEKEWEIYSNAVNKVIGGAGLA</sequence>
<dbReference type="InterPro" id="IPR036388">
    <property type="entry name" value="WH-like_DNA-bd_sf"/>
</dbReference>
<dbReference type="RefSeq" id="WP_132848656.1">
    <property type="nucleotide sequence ID" value="NZ_CP058648.1"/>
</dbReference>
<dbReference type="InterPro" id="IPR005149">
    <property type="entry name" value="Tscrpt_reg_PadR_N"/>
</dbReference>
<dbReference type="Proteomes" id="UP000295504">
    <property type="component" value="Unassembled WGS sequence"/>
</dbReference>
<evidence type="ECO:0000313" key="2">
    <source>
        <dbReference type="EMBL" id="TCQ01977.1"/>
    </source>
</evidence>
<comment type="caution">
    <text evidence="2">The sequence shown here is derived from an EMBL/GenBank/DDBJ whole genome shotgun (WGS) entry which is preliminary data.</text>
</comment>
<dbReference type="AlphaFoldDB" id="A0A4R2TI48"/>
<dbReference type="Gene3D" id="1.10.10.10">
    <property type="entry name" value="Winged helix-like DNA-binding domain superfamily/Winged helix DNA-binding domain"/>
    <property type="match status" value="1"/>
</dbReference>
<dbReference type="EMBL" id="SLYC01000020">
    <property type="protein sequence ID" value="TCQ01977.1"/>
    <property type="molecule type" value="Genomic_DNA"/>
</dbReference>
<dbReference type="PANTHER" id="PTHR43252">
    <property type="entry name" value="TRANSCRIPTIONAL REGULATOR YQJI"/>
    <property type="match status" value="1"/>
</dbReference>
<protein>
    <submittedName>
        <fullName evidence="2">PadR family transcriptional regulator</fullName>
    </submittedName>
</protein>
<feature type="domain" description="Transcription regulator PadR N-terminal" evidence="1">
    <location>
        <begin position="16"/>
        <end position="90"/>
    </location>
</feature>
<dbReference type="OrthoDB" id="9808017at2"/>
<reference evidence="2 3" key="1">
    <citation type="submission" date="2019-03" db="EMBL/GenBank/DDBJ databases">
        <title>Genomic Encyclopedia of Type Strains, Phase IV (KMG-IV): sequencing the most valuable type-strain genomes for metagenomic binning, comparative biology and taxonomic classification.</title>
        <authorList>
            <person name="Goeker M."/>
        </authorList>
    </citation>
    <scope>NUCLEOTIDE SEQUENCE [LARGE SCALE GENOMIC DNA]</scope>
    <source>
        <strain evidence="2 3">DSM 100013</strain>
    </source>
</reference>
<dbReference type="InterPro" id="IPR036390">
    <property type="entry name" value="WH_DNA-bd_sf"/>
</dbReference>
<evidence type="ECO:0000313" key="3">
    <source>
        <dbReference type="Proteomes" id="UP000295504"/>
    </source>
</evidence>
<evidence type="ECO:0000259" key="1">
    <source>
        <dbReference type="Pfam" id="PF03551"/>
    </source>
</evidence>
<name>A0A4R2TI48_9FIRM</name>
<proteinExistence type="predicted"/>
<dbReference type="SUPFAM" id="SSF46785">
    <property type="entry name" value="Winged helix' DNA-binding domain"/>
    <property type="match status" value="1"/>
</dbReference>
<dbReference type="Pfam" id="PF03551">
    <property type="entry name" value="PadR"/>
    <property type="match status" value="1"/>
</dbReference>
<dbReference type="PANTHER" id="PTHR43252:SF7">
    <property type="entry name" value="TRANSCRIPTIONAL REGULATOR YQJI"/>
    <property type="match status" value="1"/>
</dbReference>
<organism evidence="2 3">
    <name type="scientific">Serpentinicella alkaliphila</name>
    <dbReference type="NCBI Taxonomy" id="1734049"/>
    <lineage>
        <taxon>Bacteria</taxon>
        <taxon>Bacillati</taxon>
        <taxon>Bacillota</taxon>
        <taxon>Clostridia</taxon>
        <taxon>Peptostreptococcales</taxon>
        <taxon>Natronincolaceae</taxon>
        <taxon>Serpentinicella</taxon>
    </lineage>
</organism>
<gene>
    <name evidence="2" type="ORF">EDD79_102033</name>
</gene>
<accession>A0A4R2TI48</accession>